<accession>A0A8E2JNW2</accession>
<keyword evidence="2" id="KW-0012">Acyltransferase</keyword>
<evidence type="ECO:0000256" key="1">
    <source>
        <dbReference type="ARBA" id="ARBA00022679"/>
    </source>
</evidence>
<evidence type="ECO:0000259" key="5">
    <source>
        <dbReference type="Pfam" id="PF04389"/>
    </source>
</evidence>
<dbReference type="OrthoDB" id="3907302at2759"/>
<keyword evidence="3" id="KW-0862">Zinc</keyword>
<dbReference type="CDD" id="cd03880">
    <property type="entry name" value="M28_QC_like"/>
    <property type="match status" value="1"/>
</dbReference>
<dbReference type="PANTHER" id="PTHR12283">
    <property type="entry name" value="GLUTAMINYL-PEPTIDE CYCLOTRANSFERASE"/>
    <property type="match status" value="1"/>
</dbReference>
<dbReference type="EMBL" id="KV750652">
    <property type="protein sequence ID" value="OCL03962.1"/>
    <property type="molecule type" value="Genomic_DNA"/>
</dbReference>
<dbReference type="FunFam" id="3.40.630.10:FF:000074">
    <property type="entry name" value="Peptide hydrolase"/>
    <property type="match status" value="1"/>
</dbReference>
<name>A0A8E2JNW2_9PEZI</name>
<feature type="chain" id="PRO_5034478464" description="Peptide hydrolase" evidence="3">
    <location>
        <begin position="21"/>
        <end position="409"/>
    </location>
</feature>
<evidence type="ECO:0000313" key="6">
    <source>
        <dbReference type="EMBL" id="OCL03962.1"/>
    </source>
</evidence>
<dbReference type="SUPFAM" id="SSF53187">
    <property type="entry name" value="Zn-dependent exopeptidases"/>
    <property type="match status" value="1"/>
</dbReference>
<dbReference type="InterPro" id="IPR007484">
    <property type="entry name" value="Peptidase_M28"/>
</dbReference>
<dbReference type="AlphaFoldDB" id="A0A8E2JNW2"/>
<keyword evidence="1" id="KW-0808">Transferase</keyword>
<dbReference type="GO" id="GO:0006508">
    <property type="term" value="P:proteolysis"/>
    <property type="evidence" value="ECO:0007669"/>
    <property type="project" value="UniProtKB-KW"/>
</dbReference>
<dbReference type="PANTHER" id="PTHR12283:SF6">
    <property type="entry name" value="GLUTAMINYL-PEPTIDE CYCLOTRANSFERASE-RELATED"/>
    <property type="match status" value="1"/>
</dbReference>
<keyword evidence="3" id="KW-0645">Protease</keyword>
<dbReference type="InterPro" id="IPR040234">
    <property type="entry name" value="QC/QCL"/>
</dbReference>
<evidence type="ECO:0000256" key="4">
    <source>
        <dbReference type="SAM" id="MobiDB-lite"/>
    </source>
</evidence>
<feature type="domain" description="Peptidase M28" evidence="5">
    <location>
        <begin position="103"/>
        <end position="361"/>
    </location>
</feature>
<dbReference type="EC" id="3.4.-.-" evidence="3"/>
<comment type="similarity">
    <text evidence="3">Belongs to the peptidase M28 family.</text>
</comment>
<keyword evidence="7" id="KW-1185">Reference proteome</keyword>
<keyword evidence="3" id="KW-0378">Hydrolase</keyword>
<feature type="signal peptide" evidence="3">
    <location>
        <begin position="1"/>
        <end position="20"/>
    </location>
</feature>
<dbReference type="InterPro" id="IPR037457">
    <property type="entry name" value="M28_QC"/>
</dbReference>
<reference evidence="6 7" key="1">
    <citation type="journal article" date="2016" name="Nat. Commun.">
        <title>Ectomycorrhizal ecology is imprinted in the genome of the dominant symbiotic fungus Cenococcum geophilum.</title>
        <authorList>
            <consortium name="DOE Joint Genome Institute"/>
            <person name="Peter M."/>
            <person name="Kohler A."/>
            <person name="Ohm R.A."/>
            <person name="Kuo A."/>
            <person name="Krutzmann J."/>
            <person name="Morin E."/>
            <person name="Arend M."/>
            <person name="Barry K.W."/>
            <person name="Binder M."/>
            <person name="Choi C."/>
            <person name="Clum A."/>
            <person name="Copeland A."/>
            <person name="Grisel N."/>
            <person name="Haridas S."/>
            <person name="Kipfer T."/>
            <person name="LaButti K."/>
            <person name="Lindquist E."/>
            <person name="Lipzen A."/>
            <person name="Maire R."/>
            <person name="Meier B."/>
            <person name="Mihaltcheva S."/>
            <person name="Molinier V."/>
            <person name="Murat C."/>
            <person name="Poggeler S."/>
            <person name="Quandt C.A."/>
            <person name="Sperisen C."/>
            <person name="Tritt A."/>
            <person name="Tisserant E."/>
            <person name="Crous P.W."/>
            <person name="Henrissat B."/>
            <person name="Nehls U."/>
            <person name="Egli S."/>
            <person name="Spatafora J.W."/>
            <person name="Grigoriev I.V."/>
            <person name="Martin F.M."/>
        </authorList>
    </citation>
    <scope>NUCLEOTIDE SEQUENCE [LARGE SCALE GENOMIC DNA]</scope>
    <source>
        <strain evidence="6 7">CBS 207.34</strain>
    </source>
</reference>
<evidence type="ECO:0000256" key="3">
    <source>
        <dbReference type="RuleBase" id="RU361240"/>
    </source>
</evidence>
<feature type="region of interest" description="Disordered" evidence="4">
    <location>
        <begin position="384"/>
        <end position="409"/>
    </location>
</feature>
<sequence length="409" mass="45626">MPTFQSLLALLGLLLSLVSAYGTLSDDTLEHLPGPGDDFNVHHGALLSPILRTRVSGTPGSTAVLNHFVDFFRTHLPKWTLEFQNSSSTTPLSNGKEIPFVNLIATRDPPGTQVGEVGRLALVAHYDSKITPAGFIGATDSAAPCAMMMHAARSIDDALTKKWEAMAADGTGELEEQKGVQIIFLDGEEAFLSWTDTDSLYGARALAESWEHTVHPAMSTYRTPLSSISLFLLLDLLGSTNPTVPSYFKTTHWAYKSMAALETRLRDLGQFKSSPNHPSKLKGREEKLRKEPVFLVEADKSDNRFLGFMVRDDHIPFMARGVEILHIIPTPFPRVWHEMDDDGDHLDLDTVEDWAKLVTAFAGEWMELEGFFDVAKVVEREEWKDDKANDKKRRRPTSKTEFETPEAEI</sequence>
<evidence type="ECO:0000313" key="7">
    <source>
        <dbReference type="Proteomes" id="UP000250140"/>
    </source>
</evidence>
<evidence type="ECO:0000256" key="2">
    <source>
        <dbReference type="ARBA" id="ARBA00023315"/>
    </source>
</evidence>
<dbReference type="GO" id="GO:0008270">
    <property type="term" value="F:zinc ion binding"/>
    <property type="evidence" value="ECO:0007669"/>
    <property type="project" value="TreeGrafter"/>
</dbReference>
<dbReference type="Pfam" id="PF04389">
    <property type="entry name" value="Peptidase_M28"/>
    <property type="match status" value="1"/>
</dbReference>
<protein>
    <recommendedName>
        <fullName evidence="3">Peptide hydrolase</fullName>
        <ecNumber evidence="3">3.4.-.-</ecNumber>
    </recommendedName>
</protein>
<keyword evidence="3" id="KW-0732">Signal</keyword>
<dbReference type="Proteomes" id="UP000250140">
    <property type="component" value="Unassembled WGS sequence"/>
</dbReference>
<proteinExistence type="inferred from homology"/>
<gene>
    <name evidence="6" type="ORF">AOQ84DRAFT_367935</name>
</gene>
<organism evidence="6 7">
    <name type="scientific">Glonium stellatum</name>
    <dbReference type="NCBI Taxonomy" id="574774"/>
    <lineage>
        <taxon>Eukaryota</taxon>
        <taxon>Fungi</taxon>
        <taxon>Dikarya</taxon>
        <taxon>Ascomycota</taxon>
        <taxon>Pezizomycotina</taxon>
        <taxon>Dothideomycetes</taxon>
        <taxon>Pleosporomycetidae</taxon>
        <taxon>Gloniales</taxon>
        <taxon>Gloniaceae</taxon>
        <taxon>Glonium</taxon>
    </lineage>
</organism>
<dbReference type="Gene3D" id="3.40.630.10">
    <property type="entry name" value="Zn peptidases"/>
    <property type="match status" value="1"/>
</dbReference>
<keyword evidence="3" id="KW-0479">Metal-binding</keyword>
<dbReference type="GO" id="GO:0016603">
    <property type="term" value="F:glutaminyl-peptide cyclotransferase activity"/>
    <property type="evidence" value="ECO:0007669"/>
    <property type="project" value="InterPro"/>
</dbReference>
<dbReference type="GO" id="GO:0008233">
    <property type="term" value="F:peptidase activity"/>
    <property type="evidence" value="ECO:0007669"/>
    <property type="project" value="UniProtKB-KW"/>
</dbReference>